<comment type="subcellular location">
    <subcellularLocation>
        <location evidence="1 6">Cell membrane</location>
        <topology evidence="1 6">Multi-pass membrane protein</topology>
    </subcellularLocation>
</comment>
<name>A0A160DT76_9GAMM</name>
<sequence length="238" mass="24766">MKRLRSALPLFLLIAAGVALYASGMLDRFHPTGLLDRQGDLHRQIAAHPVAAGLIQVAAMTVAAATGLPGAVLIVLAGGMLFGVLQGTLLSTIGLILGTSVLFLASRHAFAGADRPPPPLIARIRTGYHAHPVSYTLFLRLVSFFPYGAVTVALAWLRCPLGLFLATSTVGGAVMTAVETSLGAGIAASLARDGRLGLGLVAQRDVVLPMLGMATLALAPILVDRIRTRNRRPAPATD</sequence>
<keyword evidence="9" id="KW-1185">Reference proteome</keyword>
<keyword evidence="3 6" id="KW-0812">Transmembrane</keyword>
<dbReference type="EMBL" id="CP015249">
    <property type="protein sequence ID" value="ANB16763.1"/>
    <property type="molecule type" value="Genomic_DNA"/>
</dbReference>
<dbReference type="AlphaFoldDB" id="A0A160DT76"/>
<evidence type="ECO:0000313" key="9">
    <source>
        <dbReference type="Proteomes" id="UP000076830"/>
    </source>
</evidence>
<protein>
    <recommendedName>
        <fullName evidence="6">TVP38/TMEM64 family membrane protein</fullName>
    </recommendedName>
</protein>
<feature type="transmembrane region" description="Helical" evidence="6">
    <location>
        <begin position="46"/>
        <end position="77"/>
    </location>
</feature>
<reference evidence="8 9" key="1">
    <citation type="submission" date="2016-04" db="EMBL/GenBank/DDBJ databases">
        <title>Complete genome sequence of Dokdonella koreensis DS-123T.</title>
        <authorList>
            <person name="Kim J.F."/>
            <person name="Lee H."/>
            <person name="Kwak M.-J."/>
        </authorList>
    </citation>
    <scope>NUCLEOTIDE SEQUENCE [LARGE SCALE GENOMIC DNA]</scope>
    <source>
        <strain evidence="8 9">DS-123</strain>
    </source>
</reference>
<dbReference type="GO" id="GO:0005886">
    <property type="term" value="C:plasma membrane"/>
    <property type="evidence" value="ECO:0007669"/>
    <property type="project" value="UniProtKB-SubCell"/>
</dbReference>
<feature type="transmembrane region" description="Helical" evidence="6">
    <location>
        <begin position="206"/>
        <end position="223"/>
    </location>
</feature>
<dbReference type="Pfam" id="PF09335">
    <property type="entry name" value="VTT_dom"/>
    <property type="match status" value="1"/>
</dbReference>
<keyword evidence="5 6" id="KW-0472">Membrane</keyword>
<feature type="transmembrane region" description="Helical" evidence="6">
    <location>
        <begin position="137"/>
        <end position="157"/>
    </location>
</feature>
<organism evidence="8 9">
    <name type="scientific">Dokdonella koreensis DS-123</name>
    <dbReference type="NCBI Taxonomy" id="1300342"/>
    <lineage>
        <taxon>Bacteria</taxon>
        <taxon>Pseudomonadati</taxon>
        <taxon>Pseudomonadota</taxon>
        <taxon>Gammaproteobacteria</taxon>
        <taxon>Lysobacterales</taxon>
        <taxon>Rhodanobacteraceae</taxon>
        <taxon>Dokdonella</taxon>
    </lineage>
</organism>
<dbReference type="STRING" id="1300342.I596_727"/>
<feature type="transmembrane region" description="Helical" evidence="6">
    <location>
        <begin position="89"/>
        <end position="110"/>
    </location>
</feature>
<accession>A0A160DT76</accession>
<evidence type="ECO:0000256" key="3">
    <source>
        <dbReference type="ARBA" id="ARBA00022692"/>
    </source>
</evidence>
<dbReference type="RefSeq" id="WP_067644193.1">
    <property type="nucleotide sequence ID" value="NZ_CP015249.1"/>
</dbReference>
<feature type="transmembrane region" description="Helical" evidence="6">
    <location>
        <begin position="164"/>
        <end position="186"/>
    </location>
</feature>
<evidence type="ECO:0000256" key="2">
    <source>
        <dbReference type="ARBA" id="ARBA00022475"/>
    </source>
</evidence>
<dbReference type="InterPro" id="IPR015414">
    <property type="entry name" value="TMEM64"/>
</dbReference>
<dbReference type="PANTHER" id="PTHR12677">
    <property type="entry name" value="GOLGI APPARATUS MEMBRANE PROTEIN TVP38-RELATED"/>
    <property type="match status" value="1"/>
</dbReference>
<feature type="domain" description="VTT" evidence="7">
    <location>
        <begin position="69"/>
        <end position="184"/>
    </location>
</feature>
<keyword evidence="2 6" id="KW-1003">Cell membrane</keyword>
<keyword evidence="4 6" id="KW-1133">Transmembrane helix</keyword>
<dbReference type="Proteomes" id="UP000076830">
    <property type="component" value="Chromosome"/>
</dbReference>
<dbReference type="InterPro" id="IPR032816">
    <property type="entry name" value="VTT_dom"/>
</dbReference>
<evidence type="ECO:0000313" key="8">
    <source>
        <dbReference type="EMBL" id="ANB16763.1"/>
    </source>
</evidence>
<gene>
    <name evidence="8" type="ORF">I596_727</name>
</gene>
<dbReference type="KEGG" id="dko:I596_727"/>
<proteinExistence type="inferred from homology"/>
<evidence type="ECO:0000256" key="4">
    <source>
        <dbReference type="ARBA" id="ARBA00022989"/>
    </source>
</evidence>
<evidence type="ECO:0000259" key="7">
    <source>
        <dbReference type="Pfam" id="PF09335"/>
    </source>
</evidence>
<dbReference type="PATRIC" id="fig|1300342.3.peg.713"/>
<dbReference type="OrthoDB" id="9779114at2"/>
<dbReference type="PANTHER" id="PTHR12677:SF59">
    <property type="entry name" value="GOLGI APPARATUS MEMBRANE PROTEIN TVP38-RELATED"/>
    <property type="match status" value="1"/>
</dbReference>
<evidence type="ECO:0000256" key="6">
    <source>
        <dbReference type="RuleBase" id="RU366058"/>
    </source>
</evidence>
<evidence type="ECO:0000256" key="5">
    <source>
        <dbReference type="ARBA" id="ARBA00023136"/>
    </source>
</evidence>
<evidence type="ECO:0000256" key="1">
    <source>
        <dbReference type="ARBA" id="ARBA00004651"/>
    </source>
</evidence>
<comment type="similarity">
    <text evidence="6">Belongs to the TVP38/TMEM64 family.</text>
</comment>